<evidence type="ECO:0000313" key="1">
    <source>
        <dbReference type="EMBL" id="MPM58831.1"/>
    </source>
</evidence>
<dbReference type="Gene3D" id="2.160.20.10">
    <property type="entry name" value="Single-stranded right-handed beta-helix, Pectin lyase-like"/>
    <property type="match status" value="1"/>
</dbReference>
<dbReference type="EMBL" id="VSSQ01016977">
    <property type="protein sequence ID" value="MPM58831.1"/>
    <property type="molecule type" value="Genomic_DNA"/>
</dbReference>
<comment type="caution">
    <text evidence="1">The sequence shown here is derived from an EMBL/GenBank/DDBJ whole genome shotgun (WGS) entry which is preliminary data.</text>
</comment>
<protein>
    <submittedName>
        <fullName evidence="1">Uncharacterized protein</fullName>
    </submittedName>
</protein>
<dbReference type="AlphaFoldDB" id="A0A645B2P0"/>
<name>A0A645B2P0_9ZZZZ</name>
<proteinExistence type="predicted"/>
<gene>
    <name evidence="1" type="ORF">SDC9_105664</name>
</gene>
<organism evidence="1">
    <name type="scientific">bioreactor metagenome</name>
    <dbReference type="NCBI Taxonomy" id="1076179"/>
    <lineage>
        <taxon>unclassified sequences</taxon>
        <taxon>metagenomes</taxon>
        <taxon>ecological metagenomes</taxon>
    </lineage>
</organism>
<accession>A0A645B2P0</accession>
<dbReference type="InterPro" id="IPR059226">
    <property type="entry name" value="Choice_anch_Q_dom"/>
</dbReference>
<dbReference type="InterPro" id="IPR011050">
    <property type="entry name" value="Pectin_lyase_fold/virulence"/>
</dbReference>
<dbReference type="InterPro" id="IPR012334">
    <property type="entry name" value="Pectin_lyas_fold"/>
</dbReference>
<sequence length="416" mass="43059">MAGIGGGIYSNNASTNIISIVSGCLIENNRATNSSHGGGGVRTQGTGAGTTDVINCIIRGNKGLATDGVTLIRGGAISTNNPNCNFNNCLIYNNEGTSAISSAGGNFTNITVVNNVGQFWINSVTAPYTITNSIVWGNKTDATGTTNTGITSNTTNTNVVINNTAVYPGLAPDAYTQADNIALELSNDSQEGTKGPGFVTPTTFWGAPTNSEQTTEYLAADWNIKYTSGCLNLGKTIAAVTTDLSGVSRPQGASYDIGAYELPYFNTTVTFNTGGTVNALTSGDVLAEPKGKPLAFTITPSAGQQVASVKYNNVEVKEELVDGVYTAPALTANATLVVEFSATTSVNEINSGLVCFANGNSIEICGMKAGEEINVYSITGAALFTQKAVNNTVNVPVTRGIYLVKVANQVKKVVVD</sequence>
<dbReference type="NCBIfam" id="NF041518">
    <property type="entry name" value="choice_anch_Q"/>
    <property type="match status" value="1"/>
</dbReference>
<reference evidence="1" key="1">
    <citation type="submission" date="2019-08" db="EMBL/GenBank/DDBJ databases">
        <authorList>
            <person name="Kucharzyk K."/>
            <person name="Murdoch R.W."/>
            <person name="Higgins S."/>
            <person name="Loffler F."/>
        </authorList>
    </citation>
    <scope>NUCLEOTIDE SEQUENCE</scope>
</reference>
<dbReference type="SUPFAM" id="SSF51126">
    <property type="entry name" value="Pectin lyase-like"/>
    <property type="match status" value="1"/>
</dbReference>